<reference evidence="2" key="1">
    <citation type="submission" date="2012-11" db="EMBL/GenBank/DDBJ databases">
        <authorList>
            <person name="Lucero-Rivera Y.E."/>
            <person name="Tovar-Ramirez D."/>
        </authorList>
    </citation>
    <scope>NUCLEOTIDE SEQUENCE [LARGE SCALE GENOMIC DNA]</scope>
    <source>
        <strain evidence="2">Araruama</strain>
    </source>
</reference>
<name>A0A1V1NVA3_9BACT</name>
<gene>
    <name evidence="1" type="ORF">OMM_05609</name>
</gene>
<dbReference type="EMBL" id="ATBP01001926">
    <property type="protein sequence ID" value="ETR66532.1"/>
    <property type="molecule type" value="Genomic_DNA"/>
</dbReference>
<dbReference type="Proteomes" id="UP000189670">
    <property type="component" value="Unassembled WGS sequence"/>
</dbReference>
<sequence>MEIDKVWHQVIIHIELESQRSDMRERVFQYLCYGWLLKKMPIWSIVVYTDDAKWRKPLPKSYWYAFTKDKKKLYHEFDIIKVNKEKSKDLIQKKSLLCKLLALKADDTDISPEDIIRDIYQTIYEMKDSLTDDQLLLVEQFVDYYRKIPQQTFSKIKRRLICRLLQLQLLNII</sequence>
<comment type="caution">
    <text evidence="1">The sequence shown here is derived from an EMBL/GenBank/DDBJ whole genome shotgun (WGS) entry which is preliminary data.</text>
</comment>
<proteinExistence type="predicted"/>
<evidence type="ECO:0000313" key="1">
    <source>
        <dbReference type="EMBL" id="ETR66532.1"/>
    </source>
</evidence>
<evidence type="ECO:0008006" key="3">
    <source>
        <dbReference type="Google" id="ProtNLM"/>
    </source>
</evidence>
<evidence type="ECO:0000313" key="2">
    <source>
        <dbReference type="Proteomes" id="UP000189670"/>
    </source>
</evidence>
<protein>
    <recommendedName>
        <fullName evidence="3">Transposase (putative) YhgA-like domain-containing protein</fullName>
    </recommendedName>
</protein>
<dbReference type="AlphaFoldDB" id="A0A1V1NVA3"/>
<organism evidence="1 2">
    <name type="scientific">Candidatus Magnetoglobus multicellularis str. Araruama</name>
    <dbReference type="NCBI Taxonomy" id="890399"/>
    <lineage>
        <taxon>Bacteria</taxon>
        <taxon>Pseudomonadati</taxon>
        <taxon>Thermodesulfobacteriota</taxon>
        <taxon>Desulfobacteria</taxon>
        <taxon>Desulfobacterales</taxon>
        <taxon>Desulfobacteraceae</taxon>
        <taxon>Candidatus Magnetoglobus</taxon>
    </lineage>
</organism>
<accession>A0A1V1NVA3</accession>